<keyword evidence="2 7" id="KW-0645">Protease</keyword>
<reference evidence="9" key="1">
    <citation type="submission" date="2023-06" db="EMBL/GenBank/DDBJ databases">
        <title>Survivors Of The Sea: Transcriptome response of Skeletonema marinoi to long-term dormancy.</title>
        <authorList>
            <person name="Pinder M.I.M."/>
            <person name="Kourtchenko O."/>
            <person name="Robertson E.K."/>
            <person name="Larsson T."/>
            <person name="Maumus F."/>
            <person name="Osuna-Cruz C.M."/>
            <person name="Vancaester E."/>
            <person name="Stenow R."/>
            <person name="Vandepoele K."/>
            <person name="Ploug H."/>
            <person name="Bruchert V."/>
            <person name="Godhe A."/>
            <person name="Topel M."/>
        </authorList>
    </citation>
    <scope>NUCLEOTIDE SEQUENCE</scope>
    <source>
        <strain evidence="9">R05AC</strain>
    </source>
</reference>
<keyword evidence="4 7" id="KW-0378">Hydrolase</keyword>
<keyword evidence="5 7" id="KW-0862">Zinc</keyword>
<evidence type="ECO:0000256" key="6">
    <source>
        <dbReference type="ARBA" id="ARBA00023049"/>
    </source>
</evidence>
<gene>
    <name evidence="9" type="ORF">QTG54_006888</name>
</gene>
<name>A0AAD8YAS3_9STRA</name>
<evidence type="ECO:0000256" key="2">
    <source>
        <dbReference type="ARBA" id="ARBA00022670"/>
    </source>
</evidence>
<dbReference type="InterPro" id="IPR024079">
    <property type="entry name" value="MetalloPept_cat_dom_sf"/>
</dbReference>
<dbReference type="EMBL" id="JATAAI010000011">
    <property type="protein sequence ID" value="KAK1742323.1"/>
    <property type="molecule type" value="Genomic_DNA"/>
</dbReference>
<dbReference type="SMART" id="SM00225">
    <property type="entry name" value="BTB"/>
    <property type="match status" value="1"/>
</dbReference>
<dbReference type="InterPro" id="IPR011333">
    <property type="entry name" value="SKP1/BTB/POZ_sf"/>
</dbReference>
<keyword evidence="9" id="KW-0121">Carboxypeptidase</keyword>
<evidence type="ECO:0000256" key="7">
    <source>
        <dbReference type="RuleBase" id="RU003435"/>
    </source>
</evidence>
<dbReference type="EC" id="3.4.15.5" evidence="9"/>
<organism evidence="9 10">
    <name type="scientific">Skeletonema marinoi</name>
    <dbReference type="NCBI Taxonomy" id="267567"/>
    <lineage>
        <taxon>Eukaryota</taxon>
        <taxon>Sar</taxon>
        <taxon>Stramenopiles</taxon>
        <taxon>Ochrophyta</taxon>
        <taxon>Bacillariophyta</taxon>
        <taxon>Coscinodiscophyceae</taxon>
        <taxon>Thalassiosirophycidae</taxon>
        <taxon>Thalassiosirales</taxon>
        <taxon>Skeletonemataceae</taxon>
        <taxon>Skeletonema</taxon>
        <taxon>Skeletonema marinoi-dohrnii complex</taxon>
    </lineage>
</organism>
<dbReference type="PANTHER" id="PTHR43660:SF1">
    <property type="entry name" value="DIPEPTIDYL CARBOXYPEPTIDASE"/>
    <property type="match status" value="1"/>
</dbReference>
<dbReference type="InterPro" id="IPR034005">
    <property type="entry name" value="M3A_DCP"/>
</dbReference>
<dbReference type="Proteomes" id="UP001224775">
    <property type="component" value="Unassembled WGS sequence"/>
</dbReference>
<feature type="domain" description="BTB" evidence="8">
    <location>
        <begin position="81"/>
        <end position="196"/>
    </location>
</feature>
<dbReference type="GO" id="GO:0008241">
    <property type="term" value="F:peptidyl-dipeptidase activity"/>
    <property type="evidence" value="ECO:0007669"/>
    <property type="project" value="UniProtKB-EC"/>
</dbReference>
<keyword evidence="10" id="KW-1185">Reference proteome</keyword>
<evidence type="ECO:0000313" key="10">
    <source>
        <dbReference type="Proteomes" id="UP001224775"/>
    </source>
</evidence>
<evidence type="ECO:0000313" key="9">
    <source>
        <dbReference type="EMBL" id="KAK1742323.1"/>
    </source>
</evidence>
<dbReference type="InterPro" id="IPR024077">
    <property type="entry name" value="Neurolysin/TOP_dom2"/>
</dbReference>
<dbReference type="GO" id="GO:0004222">
    <property type="term" value="F:metalloendopeptidase activity"/>
    <property type="evidence" value="ECO:0007669"/>
    <property type="project" value="InterPro"/>
</dbReference>
<evidence type="ECO:0000256" key="1">
    <source>
        <dbReference type="ARBA" id="ARBA00006040"/>
    </source>
</evidence>
<dbReference type="Gene3D" id="3.40.390.10">
    <property type="entry name" value="Collagenase (Catalytic Domain)"/>
    <property type="match status" value="1"/>
</dbReference>
<dbReference type="Gene3D" id="1.10.1370.10">
    <property type="entry name" value="Neurolysin, domain 3"/>
    <property type="match status" value="1"/>
</dbReference>
<dbReference type="InterPro" id="IPR045090">
    <property type="entry name" value="Pept_M3A_M3B"/>
</dbReference>
<evidence type="ECO:0000256" key="4">
    <source>
        <dbReference type="ARBA" id="ARBA00022801"/>
    </source>
</evidence>
<dbReference type="InterPro" id="IPR000210">
    <property type="entry name" value="BTB/POZ_dom"/>
</dbReference>
<evidence type="ECO:0000256" key="3">
    <source>
        <dbReference type="ARBA" id="ARBA00022723"/>
    </source>
</evidence>
<dbReference type="InterPro" id="IPR001567">
    <property type="entry name" value="Pept_M3A_M3B_dom"/>
</dbReference>
<dbReference type="Pfam" id="PF01432">
    <property type="entry name" value="Peptidase_M3"/>
    <property type="match status" value="1"/>
</dbReference>
<dbReference type="Gene3D" id="3.30.710.10">
    <property type="entry name" value="Potassium Channel Kv1.1, Chain A"/>
    <property type="match status" value="1"/>
</dbReference>
<keyword evidence="6 7" id="KW-0482">Metalloprotease</keyword>
<dbReference type="CDD" id="cd06456">
    <property type="entry name" value="M3A_DCP"/>
    <property type="match status" value="1"/>
</dbReference>
<evidence type="ECO:0000259" key="8">
    <source>
        <dbReference type="SMART" id="SM00225"/>
    </source>
</evidence>
<protein>
    <submittedName>
        <fullName evidence="9">Dipeptidyl carboxypeptidase</fullName>
        <ecNumber evidence="9">3.4.15.5</ecNumber>
    </submittedName>
</protein>
<proteinExistence type="inferred from homology"/>
<dbReference type="PANTHER" id="PTHR43660">
    <property type="entry name" value="DIPEPTIDYL CARBOXYPEPTIDASE"/>
    <property type="match status" value="1"/>
</dbReference>
<comment type="similarity">
    <text evidence="1 7">Belongs to the peptidase M3 family.</text>
</comment>
<dbReference type="GO" id="GO:0046872">
    <property type="term" value="F:metal ion binding"/>
    <property type="evidence" value="ECO:0007669"/>
    <property type="project" value="UniProtKB-UniRule"/>
</dbReference>
<keyword evidence="3 7" id="KW-0479">Metal-binding</keyword>
<dbReference type="SUPFAM" id="SSF55486">
    <property type="entry name" value="Metalloproteases ('zincins'), catalytic domain"/>
    <property type="match status" value="1"/>
</dbReference>
<dbReference type="GO" id="GO:0004180">
    <property type="term" value="F:carboxypeptidase activity"/>
    <property type="evidence" value="ECO:0007669"/>
    <property type="project" value="UniProtKB-KW"/>
</dbReference>
<evidence type="ECO:0000256" key="5">
    <source>
        <dbReference type="ARBA" id="ARBA00022833"/>
    </source>
</evidence>
<accession>A0AAD8YAS3</accession>
<sequence length="1280" mass="144340">MLNLPTSVEEITEETKRAFNAFDLQKKLEQATLAVSCSDLSAIQAIQLPSECTDFKEGCKGRDMEGAVTLDWRVDPFASMSDLTLLVYDGSGSGGVPYYVHTLTLVHGGRKSGFVAEQMKLQQSGKRSHNNCAGDYKIEIYVPPLAAKHIPEFLDYVYGRELKITTSNAPPLRYLANRFDLRDLYKDISTKFIPVDLEIGTAPIYCTLADQLKDFELRDRAIKVMAERMDKLNINSVKNLSPRLMRSLVQCEKLECSSEELSEKVAIWLRLHRELEQARDEALIGDYYGVDESRNASASSVRKDNNETMTDEDFYWITHVQFMPKIAPSEALFYFKFGSQYPQVMNEVGSGSLKSRCLAAFSGKWAVDKLAAHVENKDAKPFDLYENLDLESKVELLEASLVGAKKMLAEKDEASKQQDVKDKDAKRSDEIMYKTNYESSSSSSPADKIMKVVVMGCGVQPANGIYIYKESGIDERTSSGSNLINNNTIVYEKEAIWNQKRVTFVLYPTTAGQYYSQHKLAIRQSNSQQTKTLYNSPTVMGLSGVIPELAWEVEVFTTALSVSTTAADNMCKTTAISEGNPLLQSWAAQPFHLPPFEEINPGHFQPALEAAMEAHIADLEAIASCTDNDFDSILGAYDRAGSLYSKVGGVYGNYISSLNTPDMQEVQSAMAPILSRHRSKCYNIPGLFEKMTSMYDIREEMANKGEWTAEQVRLAERVYTAFVRMGVKLNEEEKKEYGDIQVELATLQTKFMQNILKDEETWEMVITAEDMAGCPEDLVAAARQAAVDRGHEGADEYVITLGRSLVEPFLTYSTRRDLRKKAFDAWTSRGELSEERDNLAIATKILRLRKRQANLMGHTTFSEYQTEDTMAQNPENVMNLCMDVWKRAKEAADKERAMMESFLSEKGDELEGGIQPWDWRFYAEQVRQANFNFDESELKPYLSLDAVTNAVFDVSNKLYGLKYVKRDDIKAYHKDVNVYEVRRAKKDSPDEDELVAIFLHDNFSRAHKSSGAWMSEYRTQTKNLIEGADPIEGVPIVSNNNNFAKGSGATLLSFDDGTTLFHEMGHGHHGMLSDCTYEYLASTSVLKDFVELPSQLMEHWLEEPVVLKEHAKHYKTGETVPDDLLARLKAASLFNEGFATVEYTACALLDMAVHSLSEYDDDFDLSEFEKKYLAEIGMPQGIVMRHRPAHFAHLFASSSYASGYYVYQWAQVLDNDVFAAFQETGDVFDAETAERCRRCIYSAGNTVAPQDLFKAFRGREPDTSFFLKNKGFFLKNKGMA</sequence>
<comment type="caution">
    <text evidence="9">The sequence shown here is derived from an EMBL/GenBank/DDBJ whole genome shotgun (WGS) entry which is preliminary data.</text>
</comment>
<dbReference type="GO" id="GO:0006508">
    <property type="term" value="P:proteolysis"/>
    <property type="evidence" value="ECO:0007669"/>
    <property type="project" value="UniProtKB-KW"/>
</dbReference>
<dbReference type="AlphaFoldDB" id="A0AAD8YAS3"/>
<comment type="cofactor">
    <cofactor evidence="7">
        <name>Zn(2+)</name>
        <dbReference type="ChEBI" id="CHEBI:29105"/>
    </cofactor>
    <text evidence="7">Binds 1 zinc ion.</text>
</comment>